<dbReference type="InterPro" id="IPR008915">
    <property type="entry name" value="Peptidase_M50"/>
</dbReference>
<dbReference type="GO" id="GO:0006508">
    <property type="term" value="P:proteolysis"/>
    <property type="evidence" value="ECO:0007669"/>
    <property type="project" value="UniProtKB-KW"/>
</dbReference>
<feature type="domain" description="PDZ" evidence="11">
    <location>
        <begin position="70"/>
        <end position="145"/>
    </location>
</feature>
<evidence type="ECO:0000256" key="5">
    <source>
        <dbReference type="ARBA" id="ARBA00022801"/>
    </source>
</evidence>
<dbReference type="Pfam" id="PF02163">
    <property type="entry name" value="Peptidase_M50"/>
    <property type="match status" value="1"/>
</dbReference>
<dbReference type="Pfam" id="PF17820">
    <property type="entry name" value="PDZ_6"/>
    <property type="match status" value="1"/>
</dbReference>
<evidence type="ECO:0000259" key="11">
    <source>
        <dbReference type="SMART" id="SM00228"/>
    </source>
</evidence>
<evidence type="ECO:0000256" key="6">
    <source>
        <dbReference type="ARBA" id="ARBA00022833"/>
    </source>
</evidence>
<dbReference type="EMBL" id="UINC01038036">
    <property type="protein sequence ID" value="SVB34438.1"/>
    <property type="molecule type" value="Genomic_DNA"/>
</dbReference>
<dbReference type="GO" id="GO:0016020">
    <property type="term" value="C:membrane"/>
    <property type="evidence" value="ECO:0007669"/>
    <property type="project" value="UniProtKB-SubCell"/>
</dbReference>
<name>A0A382D7L9_9ZZZZ</name>
<keyword evidence="6" id="KW-0862">Zinc</keyword>
<feature type="domain" description="PDZ" evidence="11">
    <location>
        <begin position="146"/>
        <end position="207"/>
    </location>
</feature>
<comment type="cofactor">
    <cofactor evidence="1">
        <name>Zn(2+)</name>
        <dbReference type="ChEBI" id="CHEBI:29105"/>
    </cofactor>
</comment>
<gene>
    <name evidence="12" type="ORF">METZ01_LOCUS187292</name>
</gene>
<protein>
    <recommendedName>
        <fullName evidence="11">PDZ domain-containing protein</fullName>
    </recommendedName>
</protein>
<feature type="transmembrane region" description="Helical" evidence="10">
    <location>
        <begin position="326"/>
        <end position="354"/>
    </location>
</feature>
<evidence type="ECO:0000256" key="8">
    <source>
        <dbReference type="ARBA" id="ARBA00023049"/>
    </source>
</evidence>
<evidence type="ECO:0000256" key="4">
    <source>
        <dbReference type="ARBA" id="ARBA00022692"/>
    </source>
</evidence>
<dbReference type="SMART" id="SM00228">
    <property type="entry name" value="PDZ"/>
    <property type="match status" value="2"/>
</dbReference>
<evidence type="ECO:0000256" key="1">
    <source>
        <dbReference type="ARBA" id="ARBA00001947"/>
    </source>
</evidence>
<dbReference type="InterPro" id="IPR001478">
    <property type="entry name" value="PDZ"/>
</dbReference>
<dbReference type="InterPro" id="IPR036034">
    <property type="entry name" value="PDZ_sf"/>
</dbReference>
<evidence type="ECO:0000256" key="9">
    <source>
        <dbReference type="ARBA" id="ARBA00023136"/>
    </source>
</evidence>
<reference evidence="12" key="1">
    <citation type="submission" date="2018-05" db="EMBL/GenBank/DDBJ databases">
        <authorList>
            <person name="Lanie J.A."/>
            <person name="Ng W.-L."/>
            <person name="Kazmierczak K.M."/>
            <person name="Andrzejewski T.M."/>
            <person name="Davidsen T.M."/>
            <person name="Wayne K.J."/>
            <person name="Tettelin H."/>
            <person name="Glass J.I."/>
            <person name="Rusch D."/>
            <person name="Podicherti R."/>
            <person name="Tsui H.-C.T."/>
            <person name="Winkler M.E."/>
        </authorList>
    </citation>
    <scope>NUCLEOTIDE SEQUENCE</scope>
</reference>
<dbReference type="Gene3D" id="2.30.42.10">
    <property type="match status" value="2"/>
</dbReference>
<evidence type="ECO:0000256" key="2">
    <source>
        <dbReference type="ARBA" id="ARBA00004141"/>
    </source>
</evidence>
<evidence type="ECO:0000313" key="12">
    <source>
        <dbReference type="EMBL" id="SVB34438.1"/>
    </source>
</evidence>
<dbReference type="AlphaFoldDB" id="A0A382D7L9"/>
<proteinExistence type="predicted"/>
<dbReference type="PANTHER" id="PTHR42837:SF2">
    <property type="entry name" value="MEMBRANE METALLOPROTEASE ARASP2, CHLOROPLASTIC-RELATED"/>
    <property type="match status" value="1"/>
</dbReference>
<keyword evidence="4 10" id="KW-0812">Transmembrane</keyword>
<feature type="transmembrane region" description="Helical" evidence="10">
    <location>
        <begin position="56"/>
        <end position="81"/>
    </location>
</feature>
<feature type="transmembrane region" description="Helical" evidence="10">
    <location>
        <begin position="375"/>
        <end position="395"/>
    </location>
</feature>
<keyword evidence="5" id="KW-0378">Hydrolase</keyword>
<dbReference type="InterPro" id="IPR004387">
    <property type="entry name" value="Pept_M50_Zn"/>
</dbReference>
<feature type="non-terminal residue" evidence="12">
    <location>
        <position position="1"/>
    </location>
</feature>
<evidence type="ECO:0000256" key="10">
    <source>
        <dbReference type="SAM" id="Phobius"/>
    </source>
</evidence>
<dbReference type="InterPro" id="IPR041489">
    <property type="entry name" value="PDZ_6"/>
</dbReference>
<dbReference type="PANTHER" id="PTHR42837">
    <property type="entry name" value="REGULATOR OF SIGMA-E PROTEASE RSEP"/>
    <property type="match status" value="1"/>
</dbReference>
<keyword evidence="3" id="KW-0645">Protease</keyword>
<sequence>GFGPRLWSFRRGETEYGIKAILVGAYVRITGMNNLEIVDPAIENRTYRAQSYPRRLAVTFAGSAAQFLVAIILLVVVFSAIGRPDPSNWTVGEVVPGSAAEQMGVRESDRVLAVGGVDTADFEDFGYVIRALPGRTVSVKLERDGQVTRINGEVGERLTPAGAAALPGVEPGDRVVAVDGRPVAGWAGLSSAVQEGETYRLEVRRYLGAPEVIDVTVAELPDETEAVSGFFGVGADWPMATLGPVQAAGQALASFGDLVIASVDGLIRVFSPGGLANIVGGAVDAATDVRSGVAVSVEDDDARLLSPYGVGRLGSAMFESGAYNYLWFWVLINVFVGVFNLVPVPPLDGGHIAIATYERLRSWRGRRYRADAAKLIPLTWVVAALIIGVTLVALYRDIVDFPDFG</sequence>
<accession>A0A382D7L9</accession>
<evidence type="ECO:0000256" key="7">
    <source>
        <dbReference type="ARBA" id="ARBA00022989"/>
    </source>
</evidence>
<organism evidence="12">
    <name type="scientific">marine metagenome</name>
    <dbReference type="NCBI Taxonomy" id="408172"/>
    <lineage>
        <taxon>unclassified sequences</taxon>
        <taxon>metagenomes</taxon>
        <taxon>ecological metagenomes</taxon>
    </lineage>
</organism>
<keyword evidence="8" id="KW-0482">Metalloprotease</keyword>
<keyword evidence="9 10" id="KW-0472">Membrane</keyword>
<keyword evidence="7 10" id="KW-1133">Transmembrane helix</keyword>
<dbReference type="GO" id="GO:0004222">
    <property type="term" value="F:metalloendopeptidase activity"/>
    <property type="evidence" value="ECO:0007669"/>
    <property type="project" value="InterPro"/>
</dbReference>
<comment type="subcellular location">
    <subcellularLocation>
        <location evidence="2">Membrane</location>
        <topology evidence="2">Multi-pass membrane protein</topology>
    </subcellularLocation>
</comment>
<dbReference type="SUPFAM" id="SSF50156">
    <property type="entry name" value="PDZ domain-like"/>
    <property type="match status" value="2"/>
</dbReference>
<evidence type="ECO:0000256" key="3">
    <source>
        <dbReference type="ARBA" id="ARBA00022670"/>
    </source>
</evidence>